<proteinExistence type="predicted"/>
<dbReference type="Pfam" id="PF07591">
    <property type="entry name" value="PT-HINT"/>
    <property type="match status" value="1"/>
</dbReference>
<dbReference type="InterPro" id="IPR030934">
    <property type="entry name" value="Intein_C"/>
</dbReference>
<dbReference type="NCBIfam" id="TIGR01443">
    <property type="entry name" value="intein_Cterm"/>
    <property type="match status" value="1"/>
</dbReference>
<name>A0A7D6CDX7_9ACTN</name>
<dbReference type="InterPro" id="IPR003587">
    <property type="entry name" value="Hint_dom_N"/>
</dbReference>
<dbReference type="InterPro" id="IPR056823">
    <property type="entry name" value="TEN-like_YD-shell"/>
</dbReference>
<gene>
    <name evidence="4" type="ORF">HZU44_28415</name>
</gene>
<evidence type="ECO:0000256" key="2">
    <source>
        <dbReference type="SAM" id="MobiDB-lite"/>
    </source>
</evidence>
<dbReference type="Pfam" id="PF05593">
    <property type="entry name" value="RHS_repeat"/>
    <property type="match status" value="1"/>
</dbReference>
<dbReference type="GO" id="GO:0016539">
    <property type="term" value="P:intein-mediated protein splicing"/>
    <property type="evidence" value="ECO:0007669"/>
    <property type="project" value="InterPro"/>
</dbReference>
<dbReference type="PANTHER" id="PTHR32305:SF17">
    <property type="entry name" value="TRNA NUCLEASE WAPA"/>
    <property type="match status" value="1"/>
</dbReference>
<sequence length="2314" mass="249307">MLDLTSLVMRSNPVARRQTRITQLRVLLCGVVASSLVSSAMVVGEPAQAKPTPHLAAQTSTINSHGGHAKGKAWPHTIQRRDALPAPKWPAPATASVALPEPDARTAGPVRLGQLPVRVARSSDPTGDAVSSVTVQILDRATIPASLRDGLLMRVTGATAGKPGRAALSVDYTGFRNAYGGDWASRLKLWRVPACALTDGQKPGCSVTALRSSNDTTAGTVTAEVPVTAANSAAATDTFIALSAGSSGPSGDFGATPLQASSTWSAGGSAGNFSWSQPIRVPPAIGGLAPSINVSYSSASVDGRSSVTNNQPSWIGEGFDYWPGYIERRYVPCLDDMAGSANNTVKTGDLCWRSDNAMMYLNGQGVELVYEDGRGWHPREEDGSLIQKATGASNGDNNGEYWKVTTSDGIQYYFGQHNLPGQSSATNSTWTVPVAGNHTGEPCRQSTFSSSFCEQAWRWNLDYVIDTRGNTLSYWYNKETNKYARNIDDSDDASYVRGGTLVRADYGTWDRGSADRSVTPTAQVLFTTADRCLNSCSVDANWPDTPKDQECDGTSCPGKYSPTFWSTKRLTKITTRVWDTTKTTPDWQNVDAWTFTQSFPPTGDGSDHDGLWLEKITQEGLVGTTVTMPPVTFTPVSMPNRVLTSNNTSNNWQRIDYLVTETGAKIDIEYSLPECTASNLPSSPQSNDKRCYPARVIDPDDPQGEALVNEWWHKYVVKAISESDVQLSNGAAPPKFTYYEYVGAPAWHYSDDDGLTKPNRKTWNQFRGYATVKTRVGDVPGAQTLTETHYLRGMHGDRLTSTTTRTVTVPASLGSETVYDEDQFTGMVREQIVYNGTDTKPVSKKVNVPWRSPATASRTINGDTVTARFVRTQKTYNATALGVDGNRGWRTTSSQTWFSDTYGTIDKTQDNGLDAAGDEKCETRTYNRNVGVNLITAVKRSTVTALPCATAPTTTAHIISDTRNYYDGATSPDTAPTTGAITKVEQLKDWTAGSGTTWQTTTQNAFDAFGRLTSSTDIKGNVVNTSYTPASGGPVTGTTTTRPAPYNWTSTTVLNPYWGSTTKVTDFNGLVTDVAYDGLGRVWRVWTSGWDKTAHENNPSVEYTYHFAPNRDAYPYTASTALNAAGGHRTTYQLFDGFLRPRQTQTAGALPNATLVDDTIYDKLGRADTRYNTHVEAGTPSGSLWWKPEWAVPSLVRTIYDNANRATAEILLHGDGVTNLVEKWRATTTHEGDLTTVTPPDGGTPTTTLVDAQGRTVELREHTTSQGVTGPYQSTWYTYNGKDQLTTVADHVGNTWTYTFDVKGRQTSAKDPDKGTSTSQYNDYNELEKTTDARGEVLWYVYDALGRKTELRDDSATGALRAKWKYDQLYTGSTAKAKNQLTESYRYDPPGSTNIYKWQVGAFNPRGQPSTTNYVIPAVEGTGLAGTWAYGHGYSPYDGTPTYTGYPNKPSGSTINTGLPNEQVETLYNATTGLPTSLTSTSAGTYVTLQTYTEFGEPNITTRQTSGGLYVEDATYYDDVTRRANRVTIQPQTAAGTVADRRYTPDDAGNITTITDTPAIGSSETQCFRYDTLRRLTSAWTPTGSTPCSTNPTTANLGGPAPYWLDWTFDAVGNRTQEVSHGAIANTQRVYTHPTGGTNVVRPHAVTKVTTTVGSNPATITNYSYDNAGNTTCRPVGAAANTCPPDAQSQNLAWDAEGRLATISGNAPTAGSNIYDADGNRLIRRDATGTTLYLPGQEIRRENTTVSGTRYYSFAGQLIASRNPSGLTWTYTDHQGTQLTAINATTHAVTTRRQEPYGRPRGSTPNWPNARGFVGGDQDPTGLTHLSAREYDPTLGRFISVDPVQDLANPQQWHGYSYADNSPVTLSDPSGLKACSDDNCRPGSDYDDLYDEYVEIPGHNDGCDGCSETHQPSGHVKVEVLANHLATPVPGGIPEYVVSSGYRDADGVFTWGDAYEWAAQDPAHGSYACYHMLKLSEASCNSISWKSNSGGLAGLVAVALVAGTAACAVAGPECWVAAGVALRAVGPALTRLAASPGGRAATNAAAGVGEFAATGSWLGGAGIGTLSGYGLAAGALCSFAGNTPVLLADGETKPISELKVGDRLEAQDPETGEVSQEPVTNVWVHEDNLHQLDVAGASLTTTEDHPYWNATDREWQPASALDSGDLLLTRSGREVPTQGLKRGEVSNGPAYNLTVARLHTYYVLAGNTPVLVHNTPCGTADWAVASGIVRDAAKKKGNYGLGAATSAQARLAGEAWVGEGYTTLSNGALLSKDKLRQFRPPSWKNPLQKTQANYEWRYNPGGQFQSNGHLDIIE</sequence>
<keyword evidence="1" id="KW-0677">Repeat</keyword>
<evidence type="ECO:0000313" key="4">
    <source>
        <dbReference type="EMBL" id="QLJ98529.1"/>
    </source>
</evidence>
<reference evidence="4" key="1">
    <citation type="submission" date="2020-08" db="EMBL/GenBank/DDBJ databases">
        <title>A bifunctional nitrone conjugated secondary metabolite targeting the ribosome.</title>
        <authorList>
            <person name="Limbrick E.M."/>
            <person name="Graf M."/>
            <person name="Derewacz D.K."/>
            <person name="Nguyen F."/>
            <person name="Spraggins J.M."/>
            <person name="Wieland M."/>
            <person name="Ynigez-Gutierrez A.E."/>
            <person name="Reisman B.J."/>
            <person name="Zinshteyn B."/>
            <person name="McCulloch K."/>
            <person name="Iverson T.M."/>
            <person name="Green R."/>
            <person name="Wilson D.N."/>
            <person name="Bachmann B.O."/>
        </authorList>
    </citation>
    <scope>NUCLEOTIDE SEQUENCE</scope>
    <source>
        <strain evidence="4">Africana</strain>
    </source>
</reference>
<evidence type="ECO:0000259" key="3">
    <source>
        <dbReference type="SMART" id="SM00306"/>
    </source>
</evidence>
<dbReference type="InterPro" id="IPR036844">
    <property type="entry name" value="Hint_dom_sf"/>
</dbReference>
<dbReference type="CDD" id="cd00081">
    <property type="entry name" value="Hint"/>
    <property type="match status" value="1"/>
</dbReference>
<dbReference type="InterPro" id="IPR031325">
    <property type="entry name" value="RHS_repeat"/>
</dbReference>
<feature type="region of interest" description="Disordered" evidence="2">
    <location>
        <begin position="1788"/>
        <end position="1810"/>
    </location>
</feature>
<dbReference type="EMBL" id="CP058905">
    <property type="protein sequence ID" value="QLJ98529.1"/>
    <property type="molecule type" value="Genomic_DNA"/>
</dbReference>
<organism evidence="4">
    <name type="scientific">Micromonospora carbonacea</name>
    <dbReference type="NCBI Taxonomy" id="47853"/>
    <lineage>
        <taxon>Bacteria</taxon>
        <taxon>Bacillati</taxon>
        <taxon>Actinomycetota</taxon>
        <taxon>Actinomycetes</taxon>
        <taxon>Micromonosporales</taxon>
        <taxon>Micromonosporaceae</taxon>
        <taxon>Micromonospora</taxon>
    </lineage>
</organism>
<dbReference type="InterPro" id="IPR022385">
    <property type="entry name" value="Rhs_assc_core"/>
</dbReference>
<dbReference type="PANTHER" id="PTHR32305">
    <property type="match status" value="1"/>
</dbReference>
<dbReference type="Pfam" id="PF25023">
    <property type="entry name" value="TEN_YD-shell"/>
    <property type="match status" value="1"/>
</dbReference>
<evidence type="ECO:0000256" key="1">
    <source>
        <dbReference type="ARBA" id="ARBA00022737"/>
    </source>
</evidence>
<accession>A0A7D6CDX7</accession>
<dbReference type="NCBIfam" id="TIGR03696">
    <property type="entry name" value="Rhs_assc_core"/>
    <property type="match status" value="1"/>
</dbReference>
<feature type="domain" description="Hint" evidence="3">
    <location>
        <begin position="2076"/>
        <end position="2171"/>
    </location>
</feature>
<dbReference type="Gene3D" id="2.180.10.10">
    <property type="entry name" value="RHS repeat-associated core"/>
    <property type="match status" value="1"/>
</dbReference>
<dbReference type="SUPFAM" id="SSF51294">
    <property type="entry name" value="Hedgehog/intein (Hint) domain"/>
    <property type="match status" value="1"/>
</dbReference>
<dbReference type="InterPro" id="IPR006141">
    <property type="entry name" value="Intein_N"/>
</dbReference>
<dbReference type="PROSITE" id="PS50817">
    <property type="entry name" value="INTEIN_N_TER"/>
    <property type="match status" value="1"/>
</dbReference>
<dbReference type="SMART" id="SM00306">
    <property type="entry name" value="HintN"/>
    <property type="match status" value="1"/>
</dbReference>
<protein>
    <recommendedName>
        <fullName evidence="3">Hint domain-containing protein</fullName>
    </recommendedName>
</protein>
<dbReference type="InterPro" id="IPR050708">
    <property type="entry name" value="T6SS_VgrG/RHS"/>
</dbReference>
<dbReference type="Gene3D" id="2.170.16.10">
    <property type="entry name" value="Hedgehog/Intein (Hint) domain"/>
    <property type="match status" value="1"/>
</dbReference>